<evidence type="ECO:0000313" key="6">
    <source>
        <dbReference type="EMBL" id="KAK3247972.1"/>
    </source>
</evidence>
<dbReference type="InterPro" id="IPR013216">
    <property type="entry name" value="Methyltransf_11"/>
</dbReference>
<evidence type="ECO:0000256" key="2">
    <source>
        <dbReference type="ARBA" id="ARBA00022603"/>
    </source>
</evidence>
<dbReference type="CDD" id="cd02440">
    <property type="entry name" value="AdoMet_MTases"/>
    <property type="match status" value="1"/>
</dbReference>
<dbReference type="PANTHER" id="PTHR13069">
    <property type="entry name" value="ALKYLATED DNA REPAIR PROTEIN ALKB HOMOLOG 8"/>
    <property type="match status" value="1"/>
</dbReference>
<sequence>MEDTNRKNAFVGNVEAVRITAQSVPGLTLFENIVDADLQGKLLDLIESLLDKGRNGQLSDGRKLKTYSGIPPNFAPRNQSREMLQFGVYTHSNRVEPWASITPIPPLIQHLIDRLTSCGVFPPHQQPDTCTINVYQRENWLPPHLDNPAFDHPFATVSLVSEQEVYFGRDMTHTVTMGDDEAAEGDELAQSLGRASLNPAHLRRAELLQERYAAISARLQRFEQHAGSADAREAKEGEPGTEDEVRNILSVREVALRRRYTSMKERLAVLEGRAAGQGVSILVPEGGAGPSFFGVEARVKMPVGSALRLDGPAAAEYKHAVPPPTSRRISITLRHLSTDGNGSRLREAMSKKQQNKENRRLRKVGIKEEKKRLEAEKKLARRTQKAAAEQQGSAKSLPLPAAILPQEGGGRGAASPADGGEAGSEGTSTPLLEREHVQRVYDAIAPQWHGTRHSAWPRVTAFIETLLPGSVIGDLGCGNGKNLPACNAIGVGLGSDVSLPLVEIAANQSRDGCEVAVADVVDLPYRTGAFDAALCIAVLHHISTPARRLRAISECMRVVRVGGEVLFYAWAYEQEGKAGEARSGHKFASQDVLVPFHLRLQSKAAADDEGVATQAGEGGHEVLDEEKRAVVFQRYCHVYREGELEAFFMQLQSWVTIVEVYWDTGNWAIRARKIA</sequence>
<dbReference type="EMBL" id="LGRX02028521">
    <property type="protein sequence ID" value="KAK3247972.1"/>
    <property type="molecule type" value="Genomic_DNA"/>
</dbReference>
<dbReference type="PROSITE" id="PS51471">
    <property type="entry name" value="FE2OG_OXY"/>
    <property type="match status" value="1"/>
</dbReference>
<gene>
    <name evidence="6" type="ORF">CYMTET_42545</name>
</gene>
<dbReference type="InterPro" id="IPR051422">
    <property type="entry name" value="AlkB_tRNA_MeTrf/Diox"/>
</dbReference>
<dbReference type="GO" id="GO:0002098">
    <property type="term" value="P:tRNA wobble uridine modification"/>
    <property type="evidence" value="ECO:0007669"/>
    <property type="project" value="TreeGrafter"/>
</dbReference>
<comment type="similarity">
    <text evidence="1">Belongs to the alkB family.</text>
</comment>
<dbReference type="GO" id="GO:0030488">
    <property type="term" value="P:tRNA methylation"/>
    <property type="evidence" value="ECO:0007669"/>
    <property type="project" value="TreeGrafter"/>
</dbReference>
<dbReference type="InterPro" id="IPR005123">
    <property type="entry name" value="Oxoglu/Fe-dep_dioxygenase_dom"/>
</dbReference>
<proteinExistence type="inferred from homology"/>
<accession>A0AAE0F1J7</accession>
<keyword evidence="3" id="KW-0808">Transferase</keyword>
<dbReference type="Gene3D" id="3.40.50.150">
    <property type="entry name" value="Vaccinia Virus protein VP39"/>
    <property type="match status" value="1"/>
</dbReference>
<organism evidence="6 7">
    <name type="scientific">Cymbomonas tetramitiformis</name>
    <dbReference type="NCBI Taxonomy" id="36881"/>
    <lineage>
        <taxon>Eukaryota</taxon>
        <taxon>Viridiplantae</taxon>
        <taxon>Chlorophyta</taxon>
        <taxon>Pyramimonadophyceae</taxon>
        <taxon>Pyramimonadales</taxon>
        <taxon>Pyramimonadaceae</taxon>
        <taxon>Cymbomonas</taxon>
    </lineage>
</organism>
<dbReference type="GO" id="GO:0106335">
    <property type="term" value="F:tRNA (5-carboxymethyluridine(34)-5-O)-methyltransferase activity"/>
    <property type="evidence" value="ECO:0007669"/>
    <property type="project" value="TreeGrafter"/>
</dbReference>
<comment type="caution">
    <text evidence="6">The sequence shown here is derived from an EMBL/GenBank/DDBJ whole genome shotgun (WGS) entry which is preliminary data.</text>
</comment>
<evidence type="ECO:0000259" key="5">
    <source>
        <dbReference type="PROSITE" id="PS51471"/>
    </source>
</evidence>
<dbReference type="AlphaFoldDB" id="A0AAE0F1J7"/>
<dbReference type="InterPro" id="IPR029063">
    <property type="entry name" value="SAM-dependent_MTases_sf"/>
</dbReference>
<dbReference type="GO" id="GO:0005737">
    <property type="term" value="C:cytoplasm"/>
    <property type="evidence" value="ECO:0007669"/>
    <property type="project" value="TreeGrafter"/>
</dbReference>
<feature type="compositionally biased region" description="Basic and acidic residues" evidence="4">
    <location>
        <begin position="344"/>
        <end position="358"/>
    </location>
</feature>
<dbReference type="SUPFAM" id="SSF51197">
    <property type="entry name" value="Clavaminate synthase-like"/>
    <property type="match status" value="1"/>
</dbReference>
<evidence type="ECO:0000313" key="7">
    <source>
        <dbReference type="Proteomes" id="UP001190700"/>
    </source>
</evidence>
<feature type="domain" description="Fe2OG dioxygenase" evidence="5">
    <location>
        <begin position="126"/>
        <end position="337"/>
    </location>
</feature>
<dbReference type="Pfam" id="PF08241">
    <property type="entry name" value="Methyltransf_11"/>
    <property type="match status" value="1"/>
</dbReference>
<dbReference type="GO" id="GO:0000049">
    <property type="term" value="F:tRNA binding"/>
    <property type="evidence" value="ECO:0007669"/>
    <property type="project" value="TreeGrafter"/>
</dbReference>
<dbReference type="GO" id="GO:0008757">
    <property type="term" value="F:S-adenosylmethionine-dependent methyltransferase activity"/>
    <property type="evidence" value="ECO:0007669"/>
    <property type="project" value="InterPro"/>
</dbReference>
<keyword evidence="7" id="KW-1185">Reference proteome</keyword>
<protein>
    <recommendedName>
        <fullName evidence="5">Fe2OG dioxygenase domain-containing protein</fullName>
    </recommendedName>
</protein>
<dbReference type="PANTHER" id="PTHR13069:SF21">
    <property type="entry name" value="ALKYLATED DNA REPAIR PROTEIN ALKB HOMOLOG 8"/>
    <property type="match status" value="1"/>
</dbReference>
<dbReference type="GO" id="GO:0005634">
    <property type="term" value="C:nucleus"/>
    <property type="evidence" value="ECO:0007669"/>
    <property type="project" value="TreeGrafter"/>
</dbReference>
<dbReference type="SUPFAM" id="SSF53335">
    <property type="entry name" value="S-adenosyl-L-methionine-dependent methyltransferases"/>
    <property type="match status" value="1"/>
</dbReference>
<feature type="region of interest" description="Disordered" evidence="4">
    <location>
        <begin position="338"/>
        <end position="430"/>
    </location>
</feature>
<keyword evidence="2" id="KW-0489">Methyltransferase</keyword>
<dbReference type="InterPro" id="IPR037151">
    <property type="entry name" value="AlkB-like_sf"/>
</dbReference>
<evidence type="ECO:0000256" key="1">
    <source>
        <dbReference type="ARBA" id="ARBA00007879"/>
    </source>
</evidence>
<dbReference type="Gene3D" id="2.60.120.590">
    <property type="entry name" value="Alpha-ketoglutarate-dependent dioxygenase AlkB-like"/>
    <property type="match status" value="2"/>
</dbReference>
<evidence type="ECO:0000256" key="3">
    <source>
        <dbReference type="ARBA" id="ARBA00022679"/>
    </source>
</evidence>
<reference evidence="6 7" key="1">
    <citation type="journal article" date="2015" name="Genome Biol. Evol.">
        <title>Comparative Genomics of a Bacterivorous Green Alga Reveals Evolutionary Causalities and Consequences of Phago-Mixotrophic Mode of Nutrition.</title>
        <authorList>
            <person name="Burns J.A."/>
            <person name="Paasch A."/>
            <person name="Narechania A."/>
            <person name="Kim E."/>
        </authorList>
    </citation>
    <scope>NUCLEOTIDE SEQUENCE [LARGE SCALE GENOMIC DNA]</scope>
    <source>
        <strain evidence="6 7">PLY_AMNH</strain>
    </source>
</reference>
<dbReference type="Proteomes" id="UP001190700">
    <property type="component" value="Unassembled WGS sequence"/>
</dbReference>
<evidence type="ECO:0000256" key="4">
    <source>
        <dbReference type="SAM" id="MobiDB-lite"/>
    </source>
</evidence>
<name>A0AAE0F1J7_9CHLO</name>
<feature type="compositionally biased region" description="Basic and acidic residues" evidence="4">
    <location>
        <begin position="365"/>
        <end position="378"/>
    </location>
</feature>